<comment type="similarity">
    <text evidence="7">Belongs to the binding-protein-dependent transport system permease family.</text>
</comment>
<feature type="transmembrane region" description="Helical" evidence="7">
    <location>
        <begin position="237"/>
        <end position="257"/>
    </location>
</feature>
<dbReference type="CDD" id="cd06261">
    <property type="entry name" value="TM_PBP2"/>
    <property type="match status" value="1"/>
</dbReference>
<accession>A0ABW1BHU9</accession>
<dbReference type="Proteomes" id="UP001596112">
    <property type="component" value="Unassembled WGS sequence"/>
</dbReference>
<keyword evidence="5 7" id="KW-1133">Transmembrane helix</keyword>
<evidence type="ECO:0000256" key="4">
    <source>
        <dbReference type="ARBA" id="ARBA00022692"/>
    </source>
</evidence>
<dbReference type="PANTHER" id="PTHR30193:SF41">
    <property type="entry name" value="DIACETYLCHITOBIOSE UPTAKE SYSTEM PERMEASE PROTEIN NGCF"/>
    <property type="match status" value="1"/>
</dbReference>
<dbReference type="Pfam" id="PF00528">
    <property type="entry name" value="BPD_transp_1"/>
    <property type="match status" value="1"/>
</dbReference>
<evidence type="ECO:0000256" key="1">
    <source>
        <dbReference type="ARBA" id="ARBA00004651"/>
    </source>
</evidence>
<feature type="domain" description="ABC transmembrane type-1" evidence="8">
    <location>
        <begin position="99"/>
        <end position="312"/>
    </location>
</feature>
<sequence length="322" mass="35591">MLNVRRDRTLHGADALLGADASPKAPRHRARPGGKNGDGRAALLFVLPAAVGFVVFYLWPTLRTMYLSFTEYTLLAPPRWVGIDNYRQAFEDPQFWNALKVTFVYVVLNIGIQTVVSLGIALLMHRLTQSTLIRGILLLPYLIANVVVALVWFAMLDSQLGMVNEFIEWLGMDRVAFFGDPATAIPTIAMVNVWRHMGYTALLIFAGLQAIPKSVYEAAAIDGASEWRVFRRITMPLLRPVMVLVLVLTVIGSFQIFDTVAVTTGGGPANSTRVIYYYIFEQAFERFNFGYGAALCVLLSLVLAGVAVAQLKLLRGDESDNA</sequence>
<evidence type="ECO:0000256" key="2">
    <source>
        <dbReference type="ARBA" id="ARBA00022448"/>
    </source>
</evidence>
<dbReference type="RefSeq" id="WP_272173058.1">
    <property type="nucleotide sequence ID" value="NZ_JAQOSL010000076.1"/>
</dbReference>
<keyword evidence="6 7" id="KW-0472">Membrane</keyword>
<dbReference type="SUPFAM" id="SSF161098">
    <property type="entry name" value="MetI-like"/>
    <property type="match status" value="1"/>
</dbReference>
<name>A0ABW1BHU9_9ACTN</name>
<evidence type="ECO:0000313" key="9">
    <source>
        <dbReference type="EMBL" id="MFC5812494.1"/>
    </source>
</evidence>
<dbReference type="PROSITE" id="PS50928">
    <property type="entry name" value="ABC_TM1"/>
    <property type="match status" value="1"/>
</dbReference>
<keyword evidence="3" id="KW-1003">Cell membrane</keyword>
<reference evidence="10" key="1">
    <citation type="journal article" date="2019" name="Int. J. Syst. Evol. Microbiol.">
        <title>The Global Catalogue of Microorganisms (GCM) 10K type strain sequencing project: providing services to taxonomists for standard genome sequencing and annotation.</title>
        <authorList>
            <consortium name="The Broad Institute Genomics Platform"/>
            <consortium name="The Broad Institute Genome Sequencing Center for Infectious Disease"/>
            <person name="Wu L."/>
            <person name="Ma J."/>
        </authorList>
    </citation>
    <scope>NUCLEOTIDE SEQUENCE [LARGE SCALE GENOMIC DNA]</scope>
    <source>
        <strain evidence="10">JCM 9918</strain>
    </source>
</reference>
<dbReference type="Gene3D" id="1.10.3720.10">
    <property type="entry name" value="MetI-like"/>
    <property type="match status" value="1"/>
</dbReference>
<organism evidence="9 10">
    <name type="scientific">Streptomyces heilongjiangensis</name>
    <dbReference type="NCBI Taxonomy" id="945052"/>
    <lineage>
        <taxon>Bacteria</taxon>
        <taxon>Bacillati</taxon>
        <taxon>Actinomycetota</taxon>
        <taxon>Actinomycetes</taxon>
        <taxon>Kitasatosporales</taxon>
        <taxon>Streptomycetaceae</taxon>
        <taxon>Streptomyces</taxon>
    </lineage>
</organism>
<dbReference type="InterPro" id="IPR051393">
    <property type="entry name" value="ABC_transporter_permease"/>
</dbReference>
<evidence type="ECO:0000256" key="7">
    <source>
        <dbReference type="RuleBase" id="RU363032"/>
    </source>
</evidence>
<feature type="transmembrane region" description="Helical" evidence="7">
    <location>
        <begin position="41"/>
        <end position="59"/>
    </location>
</feature>
<dbReference type="EMBL" id="JBHSNZ010000036">
    <property type="protein sequence ID" value="MFC5812494.1"/>
    <property type="molecule type" value="Genomic_DNA"/>
</dbReference>
<comment type="caution">
    <text evidence="9">The sequence shown here is derived from an EMBL/GenBank/DDBJ whole genome shotgun (WGS) entry which is preliminary data.</text>
</comment>
<evidence type="ECO:0000256" key="6">
    <source>
        <dbReference type="ARBA" id="ARBA00023136"/>
    </source>
</evidence>
<keyword evidence="2 7" id="KW-0813">Transport</keyword>
<feature type="transmembrane region" description="Helical" evidence="7">
    <location>
        <begin position="136"/>
        <end position="155"/>
    </location>
</feature>
<dbReference type="SUPFAM" id="SSF160964">
    <property type="entry name" value="MalF N-terminal region-like"/>
    <property type="match status" value="1"/>
</dbReference>
<comment type="subcellular location">
    <subcellularLocation>
        <location evidence="1 7">Cell membrane</location>
        <topology evidence="1 7">Multi-pass membrane protein</topology>
    </subcellularLocation>
</comment>
<proteinExistence type="inferred from homology"/>
<evidence type="ECO:0000256" key="3">
    <source>
        <dbReference type="ARBA" id="ARBA00022475"/>
    </source>
</evidence>
<feature type="transmembrane region" description="Helical" evidence="7">
    <location>
        <begin position="103"/>
        <end position="124"/>
    </location>
</feature>
<evidence type="ECO:0000256" key="5">
    <source>
        <dbReference type="ARBA" id="ARBA00022989"/>
    </source>
</evidence>
<evidence type="ECO:0000313" key="10">
    <source>
        <dbReference type="Proteomes" id="UP001596112"/>
    </source>
</evidence>
<feature type="transmembrane region" description="Helical" evidence="7">
    <location>
        <begin position="175"/>
        <end position="194"/>
    </location>
</feature>
<gene>
    <name evidence="9" type="ORF">ACFQGO_34160</name>
</gene>
<dbReference type="InterPro" id="IPR000515">
    <property type="entry name" value="MetI-like"/>
</dbReference>
<keyword evidence="10" id="KW-1185">Reference proteome</keyword>
<protein>
    <submittedName>
        <fullName evidence="9">Carbohydrate ABC transporter permease</fullName>
    </submittedName>
</protein>
<feature type="transmembrane region" description="Helical" evidence="7">
    <location>
        <begin position="289"/>
        <end position="309"/>
    </location>
</feature>
<dbReference type="PANTHER" id="PTHR30193">
    <property type="entry name" value="ABC TRANSPORTER PERMEASE PROTEIN"/>
    <property type="match status" value="1"/>
</dbReference>
<keyword evidence="4 7" id="KW-0812">Transmembrane</keyword>
<evidence type="ECO:0000259" key="8">
    <source>
        <dbReference type="PROSITE" id="PS50928"/>
    </source>
</evidence>
<dbReference type="InterPro" id="IPR035906">
    <property type="entry name" value="MetI-like_sf"/>
</dbReference>